<accession>A0ABS5TF74</accession>
<organism evidence="2 3">
    <name type="scientific">Kineosporia corallincola</name>
    <dbReference type="NCBI Taxonomy" id="2835133"/>
    <lineage>
        <taxon>Bacteria</taxon>
        <taxon>Bacillati</taxon>
        <taxon>Actinomycetota</taxon>
        <taxon>Actinomycetes</taxon>
        <taxon>Kineosporiales</taxon>
        <taxon>Kineosporiaceae</taxon>
        <taxon>Kineosporia</taxon>
    </lineage>
</organism>
<dbReference type="InterPro" id="IPR002575">
    <property type="entry name" value="Aminoglycoside_PTrfase"/>
</dbReference>
<comment type="caution">
    <text evidence="2">The sequence shown here is derived from an EMBL/GenBank/DDBJ whole genome shotgun (WGS) entry which is preliminary data.</text>
</comment>
<dbReference type="Gene3D" id="3.90.1200.10">
    <property type="match status" value="1"/>
</dbReference>
<proteinExistence type="predicted"/>
<gene>
    <name evidence="2" type="ORF">KIH74_11215</name>
</gene>
<protein>
    <submittedName>
        <fullName evidence="2">Aminoglycoside phosphotransferase family protein</fullName>
    </submittedName>
</protein>
<dbReference type="SUPFAM" id="SSF56112">
    <property type="entry name" value="Protein kinase-like (PK-like)"/>
    <property type="match status" value="1"/>
</dbReference>
<dbReference type="Pfam" id="PF01636">
    <property type="entry name" value="APH"/>
    <property type="match status" value="1"/>
</dbReference>
<dbReference type="EMBL" id="JAHBAY010000004">
    <property type="protein sequence ID" value="MBT0769493.1"/>
    <property type="molecule type" value="Genomic_DNA"/>
</dbReference>
<dbReference type="InterPro" id="IPR011009">
    <property type="entry name" value="Kinase-like_dom_sf"/>
</dbReference>
<dbReference type="Proteomes" id="UP001197247">
    <property type="component" value="Unassembled WGS sequence"/>
</dbReference>
<evidence type="ECO:0000259" key="1">
    <source>
        <dbReference type="Pfam" id="PF01636"/>
    </source>
</evidence>
<name>A0ABS5TF74_9ACTN</name>
<evidence type="ECO:0000313" key="3">
    <source>
        <dbReference type="Proteomes" id="UP001197247"/>
    </source>
</evidence>
<reference evidence="2 3" key="1">
    <citation type="submission" date="2021-05" db="EMBL/GenBank/DDBJ databases">
        <title>Kineosporia and Streptomyces sp. nov. two new marine actinobacteria isolated from Coral.</title>
        <authorList>
            <person name="Buangrab K."/>
            <person name="Sutthacheep M."/>
            <person name="Yeemin T."/>
            <person name="Harunari E."/>
            <person name="Igarashi Y."/>
            <person name="Kanchanasin P."/>
            <person name="Tanasupawat S."/>
            <person name="Phongsopitanun W."/>
        </authorList>
    </citation>
    <scope>NUCLEOTIDE SEQUENCE [LARGE SCALE GENOMIC DNA]</scope>
    <source>
        <strain evidence="2 3">J2-2</strain>
    </source>
</reference>
<dbReference type="RefSeq" id="WP_214155795.1">
    <property type="nucleotide sequence ID" value="NZ_JAHBAY010000004.1"/>
</dbReference>
<sequence length="364" mass="39435">MISLRTAVVARTLYLLRLHLNGEVTELPAGPGHRARTVLRVPVLTAAGGTAFVVIKFAIAPGEAAERSLEWEHEVTLALYEIARHQVKQGALPYNPIPEPLAERLLRYHLVDRFVPGAGGPVRVVVSARHFVEPSGTPFTARALGRLIAHQHVLGATDQALRLLATRPTNLLCGLDARRFAQALSLPGHPFQARTTTVRALLTALRERAVQAVEAGPEPLLVHRDMHPLNCVPGPAGPVSLDWAEAGWGGRADDFAWLHLAVARHGAPARVLDQALAGYAEVLPGRAPTPEQVRATGRLRELVCLAFSVMHADRSPAHLHEALRELPVLADPDAPTPRWSALYNPEIFEHPLFAPSTQGGRKAS</sequence>
<keyword evidence="3" id="KW-1185">Reference proteome</keyword>
<evidence type="ECO:0000313" key="2">
    <source>
        <dbReference type="EMBL" id="MBT0769493.1"/>
    </source>
</evidence>
<feature type="domain" description="Aminoglycoside phosphotransferase" evidence="1">
    <location>
        <begin position="61"/>
        <end position="285"/>
    </location>
</feature>